<dbReference type="RefSeq" id="WP_035195283.1">
    <property type="nucleotide sequence ID" value="NZ_CCCS020000057.1"/>
</dbReference>
<dbReference type="PRINTS" id="PR00420">
    <property type="entry name" value="RNGMNOXGNASE"/>
</dbReference>
<evidence type="ECO:0000313" key="4">
    <source>
        <dbReference type="Proteomes" id="UP000193925"/>
    </source>
</evidence>
<proteinExistence type="predicted"/>
<dbReference type="EMBL" id="LT841305">
    <property type="protein sequence ID" value="SMH65562.1"/>
    <property type="molecule type" value="Genomic_DNA"/>
</dbReference>
<dbReference type="EMBL" id="CCCS020000057">
    <property type="protein sequence ID" value="CDQ12006.1"/>
    <property type="molecule type" value="Genomic_DNA"/>
</dbReference>
<dbReference type="Pfam" id="PF05834">
    <property type="entry name" value="Lycopene_cycl"/>
    <property type="match status" value="1"/>
</dbReference>
<dbReference type="PANTHER" id="PTHR42685:SF22">
    <property type="entry name" value="CONDITIONED MEDIUM FACTOR RECEPTOR 1"/>
    <property type="match status" value="1"/>
</dbReference>
<dbReference type="Proteomes" id="UP000193925">
    <property type="component" value="Chromosome AFERRI"/>
</dbReference>
<evidence type="ECO:0000313" key="2">
    <source>
        <dbReference type="EMBL" id="CDQ12006.1"/>
    </source>
</evidence>
<evidence type="ECO:0000259" key="1">
    <source>
        <dbReference type="Pfam" id="PF01494"/>
    </source>
</evidence>
<reference evidence="2" key="2">
    <citation type="submission" date="2014-07" db="EMBL/GenBank/DDBJ databases">
        <title>Initial genome analysis of the psychrotolerant acidophile Acidithiobacillus ferrivorans CF27: insights into iron and sulfur oxidation pathways and into biofilm formation.</title>
        <authorList>
            <person name="Talla E."/>
            <person name="Hedrich S."/>
            <person name="Mangenot S."/>
            <person name="Ji B."/>
            <person name="Johnson D.B."/>
            <person name="Barbe V."/>
            <person name="Bonnefoy V."/>
        </authorList>
    </citation>
    <scope>NUCLEOTIDE SEQUENCE [LARGE SCALE GENOMIC DNA]</scope>
    <source>
        <strain evidence="2">CF27</strain>
    </source>
</reference>
<dbReference type="PANTHER" id="PTHR42685">
    <property type="entry name" value="GERANYLGERANYL DIPHOSPHATE REDUCTASE"/>
    <property type="match status" value="1"/>
</dbReference>
<dbReference type="NCBIfam" id="TIGR02032">
    <property type="entry name" value="GG-red-SF"/>
    <property type="match status" value="1"/>
</dbReference>
<feature type="domain" description="FAD-binding" evidence="1">
    <location>
        <begin position="6"/>
        <end position="159"/>
    </location>
</feature>
<accession>A0A060UUN6</accession>
<organism evidence="2">
    <name type="scientific">Acidithiobacillus ferrivorans</name>
    <dbReference type="NCBI Taxonomy" id="160808"/>
    <lineage>
        <taxon>Bacteria</taxon>
        <taxon>Pseudomonadati</taxon>
        <taxon>Pseudomonadota</taxon>
        <taxon>Acidithiobacillia</taxon>
        <taxon>Acidithiobacillales</taxon>
        <taxon>Acidithiobacillaceae</taxon>
        <taxon>Acidithiobacillus</taxon>
    </lineage>
</organism>
<keyword evidence="4" id="KW-1185">Reference proteome</keyword>
<name>A0A060UUN6_9PROT</name>
<reference evidence="2" key="1">
    <citation type="submission" date="2014-03" db="EMBL/GenBank/DDBJ databases">
        <authorList>
            <person name="Genoscope - CEA"/>
        </authorList>
    </citation>
    <scope>NUCLEOTIDE SEQUENCE [LARGE SCALE GENOMIC DNA]</scope>
    <source>
        <strain evidence="2">CF27</strain>
    </source>
</reference>
<dbReference type="InterPro" id="IPR050407">
    <property type="entry name" value="Geranylgeranyl_reductase"/>
</dbReference>
<sequence>MSPLATDVLVIGAGPAGAAAARAAAGRGLTVICVDRRAEIGVPVQCAEFVPMPLLRIVHETDSRVQDVEGMLTVLPSGLQHHSVFPGMMIDRARFDQGLAELAQAAGAQVKIRCQFLAWDGEVARLRRGTDEAFTVRPRLLIGADGPHSLVAKAVGLPHQQVVYTRQYTVPLLRPYADTDIFLSDAFPGGYGWLFPRGPVANLGLGADRRFEDNLKLPLEQLHQQMVERGIVGESVLGRTGGAIPVGGIRRMVHGNVVLAGDAAGLTHPITGAGIPAAVISGAGAGLAAADYLAGDEDALESYAEDMQDQFGPALARAVQRRKSLEAVWRQPAAQEDRVMRSGWIAFDEYFAA</sequence>
<dbReference type="InterPro" id="IPR002938">
    <property type="entry name" value="FAD-bd"/>
</dbReference>
<dbReference type="AlphaFoldDB" id="A0A060UUN6"/>
<dbReference type="SUPFAM" id="SSF51905">
    <property type="entry name" value="FAD/NAD(P)-binding domain"/>
    <property type="match status" value="1"/>
</dbReference>
<protein>
    <submittedName>
        <fullName evidence="2">Geranylgeranyl reductase</fullName>
    </submittedName>
</protein>
<reference evidence="3 4" key="3">
    <citation type="submission" date="2017-03" db="EMBL/GenBank/DDBJ databases">
        <authorList>
            <person name="Regsiter A."/>
            <person name="William W."/>
        </authorList>
    </citation>
    <scope>NUCLEOTIDE SEQUENCE [LARGE SCALE GENOMIC DNA]</scope>
    <source>
        <strain evidence="3">PRJEB5721</strain>
    </source>
</reference>
<dbReference type="InterPro" id="IPR011777">
    <property type="entry name" value="Geranylgeranyl_Rdtase_fam"/>
</dbReference>
<dbReference type="Gene3D" id="3.50.50.60">
    <property type="entry name" value="FAD/NAD(P)-binding domain"/>
    <property type="match status" value="1"/>
</dbReference>
<dbReference type="GO" id="GO:0016628">
    <property type="term" value="F:oxidoreductase activity, acting on the CH-CH group of donors, NAD or NADP as acceptor"/>
    <property type="evidence" value="ECO:0007669"/>
    <property type="project" value="InterPro"/>
</dbReference>
<dbReference type="InterPro" id="IPR036188">
    <property type="entry name" value="FAD/NAD-bd_sf"/>
</dbReference>
<evidence type="ECO:0000313" key="3">
    <source>
        <dbReference type="EMBL" id="SMH65562.1"/>
    </source>
</evidence>
<gene>
    <name evidence="3" type="ORF">AFERRI_20344</name>
    <name evidence="2" type="ORF">AFERRI_600232</name>
</gene>
<dbReference type="Pfam" id="PF01494">
    <property type="entry name" value="FAD_binding_3"/>
    <property type="match status" value="1"/>
</dbReference>
<dbReference type="GO" id="GO:0071949">
    <property type="term" value="F:FAD binding"/>
    <property type="evidence" value="ECO:0007669"/>
    <property type="project" value="InterPro"/>
</dbReference>